<feature type="compositionally biased region" description="Basic and acidic residues" evidence="1">
    <location>
        <begin position="8"/>
        <end position="21"/>
    </location>
</feature>
<reference evidence="2 3" key="1">
    <citation type="journal article" date="2018" name="Nat. Ecol. Evol.">
        <title>Shark genomes provide insights into elasmobranch evolution and the origin of vertebrates.</title>
        <authorList>
            <person name="Hara Y"/>
            <person name="Yamaguchi K"/>
            <person name="Onimaru K"/>
            <person name="Kadota M"/>
            <person name="Koyanagi M"/>
            <person name="Keeley SD"/>
            <person name="Tatsumi K"/>
            <person name="Tanaka K"/>
            <person name="Motone F"/>
            <person name="Kageyama Y"/>
            <person name="Nozu R"/>
            <person name="Adachi N"/>
            <person name="Nishimura O"/>
            <person name="Nakagawa R"/>
            <person name="Tanegashima C"/>
            <person name="Kiyatake I"/>
            <person name="Matsumoto R"/>
            <person name="Murakumo K"/>
            <person name="Nishida K"/>
            <person name="Terakita A"/>
            <person name="Kuratani S"/>
            <person name="Sato K"/>
            <person name="Hyodo S Kuraku.S."/>
        </authorList>
    </citation>
    <scope>NUCLEOTIDE SEQUENCE [LARGE SCALE GENOMIC DNA]</scope>
</reference>
<dbReference type="AlphaFoldDB" id="A0A401TBF9"/>
<sequence>RQKKKKQREGEIWEHERADKRNQHRVCSPSSSVGFVGVVRGRGPLSRESPTSHFGERGILGELGFSGVGSGDKDGGPHTQRERER</sequence>
<gene>
    <name evidence="2" type="ORF">chiPu_0023509</name>
</gene>
<dbReference type="Proteomes" id="UP000287033">
    <property type="component" value="Unassembled WGS sequence"/>
</dbReference>
<feature type="region of interest" description="Disordered" evidence="1">
    <location>
        <begin position="1"/>
        <end position="29"/>
    </location>
</feature>
<feature type="compositionally biased region" description="Basic and acidic residues" evidence="1">
    <location>
        <begin position="71"/>
        <end position="85"/>
    </location>
</feature>
<name>A0A401TBF9_CHIPU</name>
<feature type="region of interest" description="Disordered" evidence="1">
    <location>
        <begin position="41"/>
        <end position="85"/>
    </location>
</feature>
<feature type="non-terminal residue" evidence="2">
    <location>
        <position position="1"/>
    </location>
</feature>
<keyword evidence="3" id="KW-1185">Reference proteome</keyword>
<dbReference type="EMBL" id="BEZZ01022257">
    <property type="protein sequence ID" value="GCC39952.1"/>
    <property type="molecule type" value="Genomic_DNA"/>
</dbReference>
<accession>A0A401TBF9</accession>
<evidence type="ECO:0000313" key="2">
    <source>
        <dbReference type="EMBL" id="GCC39952.1"/>
    </source>
</evidence>
<protein>
    <submittedName>
        <fullName evidence="2">Uncharacterized protein</fullName>
    </submittedName>
</protein>
<evidence type="ECO:0000256" key="1">
    <source>
        <dbReference type="SAM" id="MobiDB-lite"/>
    </source>
</evidence>
<evidence type="ECO:0000313" key="3">
    <source>
        <dbReference type="Proteomes" id="UP000287033"/>
    </source>
</evidence>
<organism evidence="2 3">
    <name type="scientific">Chiloscyllium punctatum</name>
    <name type="common">Brownbanded bambooshark</name>
    <name type="synonym">Hemiscyllium punctatum</name>
    <dbReference type="NCBI Taxonomy" id="137246"/>
    <lineage>
        <taxon>Eukaryota</taxon>
        <taxon>Metazoa</taxon>
        <taxon>Chordata</taxon>
        <taxon>Craniata</taxon>
        <taxon>Vertebrata</taxon>
        <taxon>Chondrichthyes</taxon>
        <taxon>Elasmobranchii</taxon>
        <taxon>Galeomorphii</taxon>
        <taxon>Galeoidea</taxon>
        <taxon>Orectolobiformes</taxon>
        <taxon>Hemiscylliidae</taxon>
        <taxon>Chiloscyllium</taxon>
    </lineage>
</organism>
<comment type="caution">
    <text evidence="2">The sequence shown here is derived from an EMBL/GenBank/DDBJ whole genome shotgun (WGS) entry which is preliminary data.</text>
</comment>
<proteinExistence type="predicted"/>